<name>A0A2R6WQP8_MARPO</name>
<dbReference type="AlphaFoldDB" id="A0A2R6WQP8"/>
<evidence type="ECO:0000313" key="1">
    <source>
        <dbReference type="EMBL" id="PTQ36168.1"/>
    </source>
</evidence>
<proteinExistence type="predicted"/>
<reference evidence="2" key="1">
    <citation type="journal article" date="2017" name="Cell">
        <title>Insights into land plant evolution garnered from the Marchantia polymorpha genome.</title>
        <authorList>
            <person name="Bowman J.L."/>
            <person name="Kohchi T."/>
            <person name="Yamato K.T."/>
            <person name="Jenkins J."/>
            <person name="Shu S."/>
            <person name="Ishizaki K."/>
            <person name="Yamaoka S."/>
            <person name="Nishihama R."/>
            <person name="Nakamura Y."/>
            <person name="Berger F."/>
            <person name="Adam C."/>
            <person name="Aki S.S."/>
            <person name="Althoff F."/>
            <person name="Araki T."/>
            <person name="Arteaga-Vazquez M.A."/>
            <person name="Balasubrmanian S."/>
            <person name="Barry K."/>
            <person name="Bauer D."/>
            <person name="Boehm C.R."/>
            <person name="Briginshaw L."/>
            <person name="Caballero-Perez J."/>
            <person name="Catarino B."/>
            <person name="Chen F."/>
            <person name="Chiyoda S."/>
            <person name="Chovatia M."/>
            <person name="Davies K.M."/>
            <person name="Delmans M."/>
            <person name="Demura T."/>
            <person name="Dierschke T."/>
            <person name="Dolan L."/>
            <person name="Dorantes-Acosta A.E."/>
            <person name="Eklund D.M."/>
            <person name="Florent S.N."/>
            <person name="Flores-Sandoval E."/>
            <person name="Fujiyama A."/>
            <person name="Fukuzawa H."/>
            <person name="Galik B."/>
            <person name="Grimanelli D."/>
            <person name="Grimwood J."/>
            <person name="Grossniklaus U."/>
            <person name="Hamada T."/>
            <person name="Haseloff J."/>
            <person name="Hetherington A.J."/>
            <person name="Higo A."/>
            <person name="Hirakawa Y."/>
            <person name="Hundley H.N."/>
            <person name="Ikeda Y."/>
            <person name="Inoue K."/>
            <person name="Inoue S.I."/>
            <person name="Ishida S."/>
            <person name="Jia Q."/>
            <person name="Kakita M."/>
            <person name="Kanazawa T."/>
            <person name="Kawai Y."/>
            <person name="Kawashima T."/>
            <person name="Kennedy M."/>
            <person name="Kinose K."/>
            <person name="Kinoshita T."/>
            <person name="Kohara Y."/>
            <person name="Koide E."/>
            <person name="Komatsu K."/>
            <person name="Kopischke S."/>
            <person name="Kubo M."/>
            <person name="Kyozuka J."/>
            <person name="Lagercrantz U."/>
            <person name="Lin S.S."/>
            <person name="Lindquist E."/>
            <person name="Lipzen A.M."/>
            <person name="Lu C.W."/>
            <person name="De Luna E."/>
            <person name="Martienssen R.A."/>
            <person name="Minamino N."/>
            <person name="Mizutani M."/>
            <person name="Mizutani M."/>
            <person name="Mochizuki N."/>
            <person name="Monte I."/>
            <person name="Mosher R."/>
            <person name="Nagasaki H."/>
            <person name="Nakagami H."/>
            <person name="Naramoto S."/>
            <person name="Nishitani K."/>
            <person name="Ohtani M."/>
            <person name="Okamoto T."/>
            <person name="Okumura M."/>
            <person name="Phillips J."/>
            <person name="Pollak B."/>
            <person name="Reinders A."/>
            <person name="Rovekamp M."/>
            <person name="Sano R."/>
            <person name="Sawa S."/>
            <person name="Schmid M.W."/>
            <person name="Shirakawa M."/>
            <person name="Solano R."/>
            <person name="Spunde A."/>
            <person name="Suetsugu N."/>
            <person name="Sugano S."/>
            <person name="Sugiyama A."/>
            <person name="Sun R."/>
            <person name="Suzuki Y."/>
            <person name="Takenaka M."/>
            <person name="Takezawa D."/>
            <person name="Tomogane H."/>
            <person name="Tsuzuki M."/>
            <person name="Ueda T."/>
            <person name="Umeda M."/>
            <person name="Ward J.M."/>
            <person name="Watanabe Y."/>
            <person name="Yazaki K."/>
            <person name="Yokoyama R."/>
            <person name="Yoshitake Y."/>
            <person name="Yotsui I."/>
            <person name="Zachgo S."/>
            <person name="Schmutz J."/>
        </authorList>
    </citation>
    <scope>NUCLEOTIDE SEQUENCE [LARGE SCALE GENOMIC DNA]</scope>
    <source>
        <strain evidence="2">Tak-1</strain>
    </source>
</reference>
<dbReference type="Proteomes" id="UP000244005">
    <property type="component" value="Unassembled WGS sequence"/>
</dbReference>
<dbReference type="EMBL" id="KZ772738">
    <property type="protein sequence ID" value="PTQ36168.1"/>
    <property type="molecule type" value="Genomic_DNA"/>
</dbReference>
<organism evidence="1 2">
    <name type="scientific">Marchantia polymorpha</name>
    <name type="common">Common liverwort</name>
    <name type="synonym">Marchantia aquatica</name>
    <dbReference type="NCBI Taxonomy" id="3197"/>
    <lineage>
        <taxon>Eukaryota</taxon>
        <taxon>Viridiplantae</taxon>
        <taxon>Streptophyta</taxon>
        <taxon>Embryophyta</taxon>
        <taxon>Marchantiophyta</taxon>
        <taxon>Marchantiopsida</taxon>
        <taxon>Marchantiidae</taxon>
        <taxon>Marchantiales</taxon>
        <taxon>Marchantiaceae</taxon>
        <taxon>Marchantia</taxon>
    </lineage>
</organism>
<keyword evidence="2" id="KW-1185">Reference proteome</keyword>
<protein>
    <submittedName>
        <fullName evidence="1">Uncharacterized protein</fullName>
    </submittedName>
</protein>
<gene>
    <name evidence="1" type="ORF">MARPO_0066s0116</name>
</gene>
<evidence type="ECO:0000313" key="2">
    <source>
        <dbReference type="Proteomes" id="UP000244005"/>
    </source>
</evidence>
<dbReference type="Gramene" id="Mp4g00250.1">
    <property type="protein sequence ID" value="Mp4g00250.1.cds"/>
    <property type="gene ID" value="Mp4g00250"/>
</dbReference>
<sequence>MCLVQQTLPGKERAAPFFNLLLFGSCTRLAFSPNQQEELASSSIICFFTDYGNFVFFMIDVIHLGQYLQVTLRTAVD</sequence>
<accession>A0A2R6WQP8</accession>